<sequence length="191" mass="21014">MNFCPNCGETLENNQNFCTNCGYSINGEKNNSVDNNSVNNQNNFNINEPAPVGIKGGLNRDLKEPQILSYKQKMGLKTGIENVLIGQVANMGKMVVSAAWASLSVKFFVLSFEEQGIVLMGVNMQGKFNGKNAFITKDSISETKHRAGFLKQVVTIISNGGKNKFYCPSMVLGSSFQSHNVKNIDEILNKY</sequence>
<accession>A0ABY2YRH8</accession>
<evidence type="ECO:0000259" key="1">
    <source>
        <dbReference type="Pfam" id="PF13240"/>
    </source>
</evidence>
<keyword evidence="3" id="KW-1185">Reference proteome</keyword>
<dbReference type="EMBL" id="QUAM01000006">
    <property type="protein sequence ID" value="TPR12777.1"/>
    <property type="molecule type" value="Genomic_DNA"/>
</dbReference>
<comment type="caution">
    <text evidence="2">The sequence shown here is derived from an EMBL/GenBank/DDBJ whole genome shotgun (WGS) entry which is preliminary data.</text>
</comment>
<proteinExistence type="predicted"/>
<dbReference type="RefSeq" id="WP_105988501.1">
    <property type="nucleotide sequence ID" value="NZ_POST01000009.1"/>
</dbReference>
<gene>
    <name evidence="2" type="ORF">DY048_07140</name>
</gene>
<dbReference type="InterPro" id="IPR026870">
    <property type="entry name" value="Zinc_ribbon_dom"/>
</dbReference>
<name>A0ABY2YRH8_9LACO</name>
<feature type="domain" description="Zinc-ribbon" evidence="1">
    <location>
        <begin position="3"/>
        <end position="24"/>
    </location>
</feature>
<reference evidence="2 3" key="1">
    <citation type="submission" date="2018-08" db="EMBL/GenBank/DDBJ databases">
        <title>Comparative genomics of wild bee and flower associated Lactobacillus reveals potential adaptation to the bee host.</title>
        <authorList>
            <person name="Vuong H.Q."/>
            <person name="Mcfrederick Q.S."/>
        </authorList>
    </citation>
    <scope>NUCLEOTIDE SEQUENCE [LARGE SCALE GENOMIC DNA]</scope>
    <source>
        <strain evidence="2 3">HV_04</strain>
    </source>
</reference>
<organism evidence="2 3">
    <name type="scientific">Apilactobacillus timberlakei</name>
    <dbReference type="NCBI Taxonomy" id="2008380"/>
    <lineage>
        <taxon>Bacteria</taxon>
        <taxon>Bacillati</taxon>
        <taxon>Bacillota</taxon>
        <taxon>Bacilli</taxon>
        <taxon>Lactobacillales</taxon>
        <taxon>Lactobacillaceae</taxon>
        <taxon>Apilactobacillus</taxon>
    </lineage>
</organism>
<dbReference type="Proteomes" id="UP000767392">
    <property type="component" value="Unassembled WGS sequence"/>
</dbReference>
<evidence type="ECO:0000313" key="2">
    <source>
        <dbReference type="EMBL" id="TPR12777.1"/>
    </source>
</evidence>
<dbReference type="Pfam" id="PF13240">
    <property type="entry name" value="Zn_Ribbon_1"/>
    <property type="match status" value="1"/>
</dbReference>
<protein>
    <submittedName>
        <fullName evidence="2">Zinc ribbon domain-containing protein</fullName>
    </submittedName>
</protein>
<evidence type="ECO:0000313" key="3">
    <source>
        <dbReference type="Proteomes" id="UP000767392"/>
    </source>
</evidence>